<protein>
    <submittedName>
        <fullName evidence="2">Prophage antirepressor-like protein</fullName>
    </submittedName>
</protein>
<evidence type="ECO:0000259" key="1">
    <source>
        <dbReference type="PROSITE" id="PS51750"/>
    </source>
</evidence>
<reference evidence="2 3" key="1">
    <citation type="submission" date="2024-06" db="EMBL/GenBank/DDBJ databases">
        <title>Sorghum-associated microbial communities from plants grown in Nebraska, USA.</title>
        <authorList>
            <person name="Schachtman D."/>
        </authorList>
    </citation>
    <scope>NUCLEOTIDE SEQUENCE [LARGE SCALE GENOMIC DNA]</scope>
    <source>
        <strain evidence="2 3">3207</strain>
    </source>
</reference>
<sequence length="100" mass="11165">MTKPTHGGIAPELFPGSVARAVLITESGLYKLVMRSDKPKAKEFQNWVTQVVLPSIRKDGGYVMGEEKLATGEMTEDQFILTAMRMMEDKVARYRAAICQ</sequence>
<organism evidence="2 3">
    <name type="scientific">Kaistia defluvii</name>
    <dbReference type="NCBI Taxonomy" id="410841"/>
    <lineage>
        <taxon>Bacteria</taxon>
        <taxon>Pseudomonadati</taxon>
        <taxon>Pseudomonadota</taxon>
        <taxon>Alphaproteobacteria</taxon>
        <taxon>Hyphomicrobiales</taxon>
        <taxon>Kaistiaceae</taxon>
        <taxon>Kaistia</taxon>
    </lineage>
</organism>
<proteinExistence type="predicted"/>
<dbReference type="EMBL" id="JBEPSM010000002">
    <property type="protein sequence ID" value="MET4634919.1"/>
    <property type="molecule type" value="Genomic_DNA"/>
</dbReference>
<dbReference type="PROSITE" id="PS51750">
    <property type="entry name" value="BRO_N"/>
    <property type="match status" value="1"/>
</dbReference>
<dbReference type="Proteomes" id="UP001549321">
    <property type="component" value="Unassembled WGS sequence"/>
</dbReference>
<dbReference type="Pfam" id="PF02498">
    <property type="entry name" value="Bro-N"/>
    <property type="match status" value="1"/>
</dbReference>
<dbReference type="InterPro" id="IPR003497">
    <property type="entry name" value="BRO_N_domain"/>
</dbReference>
<evidence type="ECO:0000313" key="2">
    <source>
        <dbReference type="EMBL" id="MET4634919.1"/>
    </source>
</evidence>
<evidence type="ECO:0000313" key="3">
    <source>
        <dbReference type="Proteomes" id="UP001549321"/>
    </source>
</evidence>
<feature type="domain" description="Bro-N" evidence="1">
    <location>
        <begin position="1"/>
        <end position="60"/>
    </location>
</feature>
<accession>A0ABV2R0Y2</accession>
<dbReference type="RefSeq" id="WP_354552017.1">
    <property type="nucleotide sequence ID" value="NZ_JBEPSM010000002.1"/>
</dbReference>
<keyword evidence="3" id="KW-1185">Reference proteome</keyword>
<name>A0ABV2R0Y2_9HYPH</name>
<gene>
    <name evidence="2" type="ORF">ABIE08_002865</name>
</gene>
<comment type="caution">
    <text evidence="2">The sequence shown here is derived from an EMBL/GenBank/DDBJ whole genome shotgun (WGS) entry which is preliminary data.</text>
</comment>